<dbReference type="InterPro" id="IPR001733">
    <property type="entry name" value="Peptidase_S26B"/>
</dbReference>
<dbReference type="PANTHER" id="PTHR10806:SF6">
    <property type="entry name" value="SIGNAL PEPTIDASE COMPLEX CATALYTIC SUBUNIT SEC11"/>
    <property type="match status" value="1"/>
</dbReference>
<reference evidence="8 9" key="1">
    <citation type="submission" date="2019-07" db="EMBL/GenBank/DDBJ databases">
        <title>Genome sequence of 2 isolates from Red Sea Mangroves.</title>
        <authorList>
            <person name="Sefrji F."/>
            <person name="Michoud G."/>
            <person name="Merlino G."/>
            <person name="Daffonchio D."/>
        </authorList>
    </citation>
    <scope>NUCLEOTIDE SEQUENCE [LARGE SCALE GENOMIC DNA]</scope>
    <source>
        <strain evidence="8 9">R1DC41</strain>
    </source>
</reference>
<evidence type="ECO:0000256" key="5">
    <source>
        <dbReference type="NCBIfam" id="TIGR02228"/>
    </source>
</evidence>
<dbReference type="GO" id="GO:0016020">
    <property type="term" value="C:membrane"/>
    <property type="evidence" value="ECO:0007669"/>
    <property type="project" value="UniProtKB-SubCell"/>
</dbReference>
<proteinExistence type="predicted"/>
<evidence type="ECO:0000256" key="4">
    <source>
        <dbReference type="ARBA" id="ARBA00023136"/>
    </source>
</evidence>
<sequence>MRRKRYLKDKILFGILVVLLIPAFIVIFPYFFGWKSYVVTSGSMQPTIGEHSTVIVKPKEEEVITLGDIVLFQYKDSYVLHRVERIFVEENKVKYVTKGDDNPIKDNAILKEKDILGTYQYHLPFIGGTILWIQENFLMSVFLAFIFVKSFFELGKKDYVK</sequence>
<keyword evidence="8" id="KW-0378">Hydrolase</keyword>
<dbReference type="RefSeq" id="WP_239673684.1">
    <property type="nucleotide sequence ID" value="NZ_CP049742.1"/>
</dbReference>
<evidence type="ECO:0000256" key="6">
    <source>
        <dbReference type="SAM" id="Phobius"/>
    </source>
</evidence>
<keyword evidence="4 6" id="KW-0472">Membrane</keyword>
<feature type="transmembrane region" description="Helical" evidence="6">
    <location>
        <begin position="12"/>
        <end position="32"/>
    </location>
</feature>
<dbReference type="Proteomes" id="UP000593626">
    <property type="component" value="Chromosome"/>
</dbReference>
<dbReference type="KEGG" id="mcui:G8O30_03890"/>
<keyword evidence="3 6" id="KW-1133">Transmembrane helix</keyword>
<evidence type="ECO:0000313" key="9">
    <source>
        <dbReference type="Proteomes" id="UP000593626"/>
    </source>
</evidence>
<dbReference type="GO" id="GO:0006465">
    <property type="term" value="P:signal peptide processing"/>
    <property type="evidence" value="ECO:0007669"/>
    <property type="project" value="UniProtKB-UniRule"/>
</dbReference>
<dbReference type="GO" id="GO:0009003">
    <property type="term" value="F:signal peptidase activity"/>
    <property type="evidence" value="ECO:0007669"/>
    <property type="project" value="UniProtKB-EC"/>
</dbReference>
<dbReference type="PANTHER" id="PTHR10806">
    <property type="entry name" value="SIGNAL PEPTIDASE COMPLEX CATALYTIC SUBUNIT SEC11"/>
    <property type="match status" value="1"/>
</dbReference>
<dbReference type="SUPFAM" id="SSF51306">
    <property type="entry name" value="LexA/Signal peptidase"/>
    <property type="match status" value="1"/>
</dbReference>
<feature type="domain" description="Peptidase S26" evidence="7">
    <location>
        <begin position="16"/>
        <end position="84"/>
    </location>
</feature>
<name>A0A7S8HF84_9BACI</name>
<dbReference type="EC" id="3.4.21.89" evidence="5"/>
<evidence type="ECO:0000256" key="1">
    <source>
        <dbReference type="ARBA" id="ARBA00004370"/>
    </source>
</evidence>
<gene>
    <name evidence="8" type="ORF">G8O30_03890</name>
</gene>
<dbReference type="Pfam" id="PF10502">
    <property type="entry name" value="Peptidase_S26"/>
    <property type="match status" value="1"/>
</dbReference>
<evidence type="ECO:0000313" key="8">
    <source>
        <dbReference type="EMBL" id="QPC46160.1"/>
    </source>
</evidence>
<dbReference type="NCBIfam" id="TIGR02228">
    <property type="entry name" value="sigpep_I_arch"/>
    <property type="match status" value="1"/>
</dbReference>
<evidence type="ECO:0000256" key="2">
    <source>
        <dbReference type="ARBA" id="ARBA00022692"/>
    </source>
</evidence>
<evidence type="ECO:0000259" key="7">
    <source>
        <dbReference type="Pfam" id="PF10502"/>
    </source>
</evidence>
<dbReference type="EMBL" id="CP049742">
    <property type="protein sequence ID" value="QPC46160.1"/>
    <property type="molecule type" value="Genomic_DNA"/>
</dbReference>
<keyword evidence="9" id="KW-1185">Reference proteome</keyword>
<evidence type="ECO:0000256" key="3">
    <source>
        <dbReference type="ARBA" id="ARBA00022989"/>
    </source>
</evidence>
<feature type="transmembrane region" description="Helical" evidence="6">
    <location>
        <begin position="130"/>
        <end position="152"/>
    </location>
</feature>
<comment type="subcellular location">
    <subcellularLocation>
        <location evidence="1">Membrane</location>
    </subcellularLocation>
</comment>
<dbReference type="AlphaFoldDB" id="A0A7S8HF84"/>
<dbReference type="InterPro" id="IPR036286">
    <property type="entry name" value="LexA/Signal_pep-like_sf"/>
</dbReference>
<dbReference type="InterPro" id="IPR019533">
    <property type="entry name" value="Peptidase_S26"/>
</dbReference>
<accession>A0A7S8HF84</accession>
<dbReference type="CDD" id="cd06530">
    <property type="entry name" value="S26_SPase_I"/>
    <property type="match status" value="1"/>
</dbReference>
<keyword evidence="2 6" id="KW-0812">Transmembrane</keyword>
<organism evidence="8 9">
    <name type="scientific">Mangrovibacillus cuniculi</name>
    <dbReference type="NCBI Taxonomy" id="2593652"/>
    <lineage>
        <taxon>Bacteria</taxon>
        <taxon>Bacillati</taxon>
        <taxon>Bacillota</taxon>
        <taxon>Bacilli</taxon>
        <taxon>Bacillales</taxon>
        <taxon>Bacillaceae</taxon>
        <taxon>Mangrovibacillus</taxon>
    </lineage>
</organism>
<protein>
    <recommendedName>
        <fullName evidence="5">Signal peptidase I</fullName>
        <ecNumber evidence="5">3.4.21.89</ecNumber>
    </recommendedName>
</protein>
<dbReference type="GO" id="GO:0004252">
    <property type="term" value="F:serine-type endopeptidase activity"/>
    <property type="evidence" value="ECO:0007669"/>
    <property type="project" value="UniProtKB-UniRule"/>
</dbReference>